<comment type="caution">
    <text evidence="2">The sequence shown here is derived from an EMBL/GenBank/DDBJ whole genome shotgun (WGS) entry which is preliminary data.</text>
</comment>
<keyword evidence="1" id="KW-1133">Transmembrane helix</keyword>
<keyword evidence="3" id="KW-1185">Reference proteome</keyword>
<dbReference type="Proteomes" id="UP000003460">
    <property type="component" value="Unassembled WGS sequence"/>
</dbReference>
<dbReference type="STRING" id="626522.GCWU000325_01007"/>
<evidence type="ECO:0000256" key="1">
    <source>
        <dbReference type="SAM" id="Phobius"/>
    </source>
</evidence>
<name>C9LFM3_9BACT</name>
<feature type="transmembrane region" description="Helical" evidence="1">
    <location>
        <begin position="7"/>
        <end position="31"/>
    </location>
</feature>
<dbReference type="EMBL" id="ACIJ02000018">
    <property type="protein sequence ID" value="EEX71481.1"/>
    <property type="molecule type" value="Genomic_DNA"/>
</dbReference>
<keyword evidence="1" id="KW-0472">Membrane</keyword>
<dbReference type="AlphaFoldDB" id="C9LFM3"/>
<sequence>MQGKSNTFILYGGIKSLFFWLYLLQIVFLHYDITQSFSSEL</sequence>
<organism evidence="2 3">
    <name type="scientific">Alloprevotella tannerae ATCC 51259</name>
    <dbReference type="NCBI Taxonomy" id="626522"/>
    <lineage>
        <taxon>Bacteria</taxon>
        <taxon>Pseudomonadati</taxon>
        <taxon>Bacteroidota</taxon>
        <taxon>Bacteroidia</taxon>
        <taxon>Bacteroidales</taxon>
        <taxon>Prevotellaceae</taxon>
        <taxon>Alloprevotella</taxon>
    </lineage>
</organism>
<gene>
    <name evidence="2" type="ORF">GCWU000325_01007</name>
</gene>
<proteinExistence type="predicted"/>
<protein>
    <submittedName>
        <fullName evidence="2">Uncharacterized protein</fullName>
    </submittedName>
</protein>
<evidence type="ECO:0000313" key="3">
    <source>
        <dbReference type="Proteomes" id="UP000003460"/>
    </source>
</evidence>
<dbReference type="HOGENOM" id="CLU_3274762_0_0_10"/>
<reference evidence="2" key="1">
    <citation type="submission" date="2009-09" db="EMBL/GenBank/DDBJ databases">
        <authorList>
            <person name="Weinstock G."/>
            <person name="Sodergren E."/>
            <person name="Clifton S."/>
            <person name="Fulton L."/>
            <person name="Fulton B."/>
            <person name="Courtney L."/>
            <person name="Fronick C."/>
            <person name="Harrison M."/>
            <person name="Strong C."/>
            <person name="Farmer C."/>
            <person name="Delahaunty K."/>
            <person name="Markovic C."/>
            <person name="Hall O."/>
            <person name="Minx P."/>
            <person name="Tomlinson C."/>
            <person name="Mitreva M."/>
            <person name="Nelson J."/>
            <person name="Hou S."/>
            <person name="Wollam A."/>
            <person name="Pepin K.H."/>
            <person name="Johnson M."/>
            <person name="Bhonagiri V."/>
            <person name="Nash W.E."/>
            <person name="Warren W."/>
            <person name="Chinwalla A."/>
            <person name="Mardis E.R."/>
            <person name="Wilson R.K."/>
        </authorList>
    </citation>
    <scope>NUCLEOTIDE SEQUENCE [LARGE SCALE GENOMIC DNA]</scope>
    <source>
        <strain evidence="2">ATCC 51259</strain>
    </source>
</reference>
<evidence type="ECO:0000313" key="2">
    <source>
        <dbReference type="EMBL" id="EEX71481.1"/>
    </source>
</evidence>
<keyword evidence="1" id="KW-0812">Transmembrane</keyword>
<accession>C9LFM3</accession>